<proteinExistence type="inferred from homology"/>
<feature type="domain" description="XPG N-terminal" evidence="3">
    <location>
        <begin position="1"/>
        <end position="97"/>
    </location>
</feature>
<feature type="compositionally biased region" description="Basic and acidic residues" evidence="2">
    <location>
        <begin position="661"/>
        <end position="683"/>
    </location>
</feature>
<dbReference type="Pfam" id="PF00752">
    <property type="entry name" value="XPG_N"/>
    <property type="match status" value="1"/>
</dbReference>
<dbReference type="EMBL" id="BPLQ01002198">
    <property type="protein sequence ID" value="GIX89861.1"/>
    <property type="molecule type" value="Genomic_DNA"/>
</dbReference>
<evidence type="ECO:0000259" key="3">
    <source>
        <dbReference type="Pfam" id="PF00752"/>
    </source>
</evidence>
<comment type="similarity">
    <text evidence="1">Belongs to the asteroid family.</text>
</comment>
<dbReference type="InterPro" id="IPR026832">
    <property type="entry name" value="Asteroid"/>
</dbReference>
<evidence type="ECO:0000313" key="5">
    <source>
        <dbReference type="Proteomes" id="UP001054837"/>
    </source>
</evidence>
<reference evidence="4 5" key="1">
    <citation type="submission" date="2021-06" db="EMBL/GenBank/DDBJ databases">
        <title>Caerostris darwini draft genome.</title>
        <authorList>
            <person name="Kono N."/>
            <person name="Arakawa K."/>
        </authorList>
    </citation>
    <scope>NUCLEOTIDE SEQUENCE [LARGE SCALE GENOMIC DNA]</scope>
</reference>
<evidence type="ECO:0000256" key="2">
    <source>
        <dbReference type="SAM" id="MobiDB-lite"/>
    </source>
</evidence>
<evidence type="ECO:0000313" key="4">
    <source>
        <dbReference type="EMBL" id="GIX89861.1"/>
    </source>
</evidence>
<dbReference type="InterPro" id="IPR006085">
    <property type="entry name" value="XPG_DNA_repair_N"/>
</dbReference>
<dbReference type="PANTHER" id="PTHR15665">
    <property type="entry name" value="ASTEROID PROTEIN"/>
    <property type="match status" value="1"/>
</dbReference>
<protein>
    <submittedName>
        <fullName evidence="4">Protein asteroid homolog 1</fullName>
    </submittedName>
</protein>
<feature type="region of interest" description="Disordered" evidence="2">
    <location>
        <begin position="661"/>
        <end position="686"/>
    </location>
</feature>
<keyword evidence="5" id="KW-1185">Reference proteome</keyword>
<comment type="caution">
    <text evidence="4">The sequence shown here is derived from an EMBL/GenBank/DDBJ whole genome shotgun (WGS) entry which is preliminary data.</text>
</comment>
<evidence type="ECO:0000256" key="1">
    <source>
        <dbReference type="ARBA" id="ARBA00007398"/>
    </source>
</evidence>
<dbReference type="InterPro" id="IPR029060">
    <property type="entry name" value="PIN-like_dom_sf"/>
</dbReference>
<sequence>MGIKGLSTFFNNNPELSKPYKLHDTSVIIDGNNLIHYLYFSSKIDCMYGGDYYKYANTIKKYFASYLDCNIKPIVIFDGGYDKSDRKFQTSLLRSKTRLTATQHIAKYGECSGNILPICAKEVFRHVLSEINVPFAQCDFEADEQITEIANYYNCPVISDDSDFYIFDIHKGFIRLSSVGATVLETNVNGNKCKFLQCDFYCIDKFLSYFPGLNRNVLPLFSTLVGNDYVNTKEFETFFASIQLSKRHCRGLRVSPSQKKIIRLLTWLEHCDLNEAIKQILGHLKKKKRERIESVINLSMDGYKTQECNLMFVIDNNLEELEKLLKLNSKQKTPCGQSLPVPFMAAFHVGKLPAFLLNIINLHRTFLPSQVENISVESSYVCSRYIRQVIYGILLQHTVVDKNVHDEECLRDIEEYDRRKGFVTRETVSPIFSSKNGRPLPSLEKLFSMDKNCSQQLLLDVLGTDVNFVSSIPDNLKLLCCSIIYWLKNCDPAPREDFVYALILNILYFQVVFKKSVQDKSDCPEVENFEGLSISSLIDAVSTEDAMFAAQNIKKYLQKPSLNRGNPLILHIIHSFSQLQTCILYSFYLNSLLGFPFETPKLYETFAGFLLYNLTKDLSTRPFPDLFMSELLGRESSLNALFNVLKNKMFENISEDSIERSDRSHLQKGKKDAKKEVDTKDESNSTDDITSFCNHFENVNTLKEIACISDLGEVFI</sequence>
<dbReference type="Gene3D" id="3.40.50.1010">
    <property type="entry name" value="5'-nuclease"/>
    <property type="match status" value="1"/>
</dbReference>
<name>A0AAV4P272_9ARAC</name>
<dbReference type="GO" id="GO:0004518">
    <property type="term" value="F:nuclease activity"/>
    <property type="evidence" value="ECO:0007669"/>
    <property type="project" value="InterPro"/>
</dbReference>
<dbReference type="Proteomes" id="UP001054837">
    <property type="component" value="Unassembled WGS sequence"/>
</dbReference>
<gene>
    <name evidence="4" type="primary">ASTE1</name>
    <name evidence="4" type="ORF">CDAR_9381</name>
</gene>
<dbReference type="PANTHER" id="PTHR15665:SF1">
    <property type="entry name" value="PROTEIN ASTEROID HOMOLOG 1"/>
    <property type="match status" value="1"/>
</dbReference>
<dbReference type="AlphaFoldDB" id="A0AAV4P272"/>
<organism evidence="4 5">
    <name type="scientific">Caerostris darwini</name>
    <dbReference type="NCBI Taxonomy" id="1538125"/>
    <lineage>
        <taxon>Eukaryota</taxon>
        <taxon>Metazoa</taxon>
        <taxon>Ecdysozoa</taxon>
        <taxon>Arthropoda</taxon>
        <taxon>Chelicerata</taxon>
        <taxon>Arachnida</taxon>
        <taxon>Araneae</taxon>
        <taxon>Araneomorphae</taxon>
        <taxon>Entelegynae</taxon>
        <taxon>Araneoidea</taxon>
        <taxon>Araneidae</taxon>
        <taxon>Caerostris</taxon>
    </lineage>
</organism>
<dbReference type="SUPFAM" id="SSF88723">
    <property type="entry name" value="PIN domain-like"/>
    <property type="match status" value="1"/>
</dbReference>
<accession>A0AAV4P272</accession>